<dbReference type="AlphaFoldDB" id="A0A2P1PYX2"/>
<dbReference type="Gene3D" id="2.30.40.10">
    <property type="entry name" value="Urease, subunit C, domain 1"/>
    <property type="match status" value="1"/>
</dbReference>
<evidence type="ECO:0000256" key="1">
    <source>
        <dbReference type="ARBA" id="ARBA00022723"/>
    </source>
</evidence>
<dbReference type="Pfam" id="PF07969">
    <property type="entry name" value="Amidohydro_3"/>
    <property type="match status" value="1"/>
</dbReference>
<evidence type="ECO:0000313" key="7">
    <source>
        <dbReference type="Proteomes" id="UP000241074"/>
    </source>
</evidence>
<dbReference type="EMBL" id="CP027860">
    <property type="protein sequence ID" value="AVQ00034.1"/>
    <property type="molecule type" value="Genomic_DNA"/>
</dbReference>
<feature type="domain" description="Aminodeoxyfutalosine deaminase/Imidazolonepropionase-like composite" evidence="5">
    <location>
        <begin position="38"/>
        <end position="62"/>
    </location>
</feature>
<dbReference type="InterPro" id="IPR011059">
    <property type="entry name" value="Metal-dep_hydrolase_composite"/>
</dbReference>
<sequence length="559" mass="60282">MLSWFIAASLSFGASAGELLIRADRIHTMDDERPQAEAMLVVDQKIADVGDFAELSEQHPDATVQDLRGHTVIPGLIDAHGHVLSLGLSLARADLVGTRDLPDVIARLNAAADKLPKDAWLLGRGWDQNDWPVQKFPSAADLDAAFPDRPVVLERVDGHATWINSAAIKRIGRSLDGDWQVDGGHIERVDGKPTGILIDAASALIDQVVPPLSAEDKTAAYKLAFSNLLAAGVTGVHDAGTSLDDLNVLKTQADTGALPIRLTTMADGDSAALAWLCKNGRYRHASGRLQMRTVKLYADGALGSRGAALLADYADDHGNRGLLVTSESALETAMQKAAQCGIQIATHAIGDRANRIVLDLYQSLAGQSASDRRWRIEHAQVLAPKDLARFAELNVIASMQPTHATSDMPWAETRLGPDRVLGAYAWRSLRDRGTRLALGSDFPVERIEPILGIYAAISRQDQTGQPDGGWTPNQRLTTYEALRGFTSDAAWAGFAESEVGQLKPGMLADFVVLDQDPFAVQNAAIPGLKVISTWVDGERAWPREPLPCATPRVEADARR</sequence>
<name>A0A2P1PYX2_9GAMM</name>
<dbReference type="KEGG" id="xba:C7S18_07190"/>
<dbReference type="PANTHER" id="PTHR22642">
    <property type="entry name" value="IMIDAZOLONEPROPIONASE"/>
    <property type="match status" value="1"/>
</dbReference>
<dbReference type="InterPro" id="IPR032466">
    <property type="entry name" value="Metal_Hydrolase"/>
</dbReference>
<dbReference type="InterPro" id="IPR033932">
    <property type="entry name" value="YtcJ-like"/>
</dbReference>
<protein>
    <submittedName>
        <fullName evidence="6">Amidohydrolase</fullName>
    </submittedName>
</protein>
<dbReference type="GO" id="GO:0016810">
    <property type="term" value="F:hydrolase activity, acting on carbon-nitrogen (but not peptide) bonds"/>
    <property type="evidence" value="ECO:0007669"/>
    <property type="project" value="InterPro"/>
</dbReference>
<accession>A0A2P1PYX2</accession>
<dbReference type="CDD" id="cd01300">
    <property type="entry name" value="YtcJ_like"/>
    <property type="match status" value="1"/>
</dbReference>
<keyword evidence="7" id="KW-1185">Reference proteome</keyword>
<reference evidence="6 7" key="2">
    <citation type="submission" date="2018-03" db="EMBL/GenBank/DDBJ databases">
        <authorList>
            <person name="Keele B.F."/>
        </authorList>
    </citation>
    <scope>NUCLEOTIDE SEQUENCE [LARGE SCALE GENOMIC DNA]</scope>
    <source>
        <strain evidence="6 7">D13</strain>
    </source>
</reference>
<dbReference type="SUPFAM" id="SSF51556">
    <property type="entry name" value="Metallo-dependent hydrolases"/>
    <property type="match status" value="1"/>
</dbReference>
<evidence type="ECO:0000259" key="5">
    <source>
        <dbReference type="Pfam" id="PF22039"/>
    </source>
</evidence>
<reference evidence="6 7" key="1">
    <citation type="submission" date="2018-03" db="EMBL/GenBank/DDBJ databases">
        <title>Ahniella affigens gen. nov., sp. nov., a gammaproteobacterium isolated from sandy soil near a stream.</title>
        <authorList>
            <person name="Ko Y."/>
            <person name="Kim J.-H."/>
        </authorList>
    </citation>
    <scope>NUCLEOTIDE SEQUENCE [LARGE SCALE GENOMIC DNA]</scope>
    <source>
        <strain evidence="6 7">D13</strain>
    </source>
</reference>
<dbReference type="Gene3D" id="3.10.310.70">
    <property type="match status" value="1"/>
</dbReference>
<keyword evidence="3" id="KW-0862">Zinc</keyword>
<evidence type="ECO:0000313" key="6">
    <source>
        <dbReference type="EMBL" id="AVQ00034.1"/>
    </source>
</evidence>
<dbReference type="PANTHER" id="PTHR22642:SF2">
    <property type="entry name" value="PROTEIN LONG AFTER FAR-RED 3"/>
    <property type="match status" value="1"/>
</dbReference>
<feature type="domain" description="Amidohydrolase 3" evidence="4">
    <location>
        <begin position="64"/>
        <end position="538"/>
    </location>
</feature>
<keyword evidence="1" id="KW-0479">Metal-binding</keyword>
<evidence type="ECO:0000256" key="2">
    <source>
        <dbReference type="ARBA" id="ARBA00022801"/>
    </source>
</evidence>
<dbReference type="Gene3D" id="3.20.20.140">
    <property type="entry name" value="Metal-dependent hydrolases"/>
    <property type="match status" value="1"/>
</dbReference>
<dbReference type="Proteomes" id="UP000241074">
    <property type="component" value="Chromosome"/>
</dbReference>
<evidence type="ECO:0000256" key="3">
    <source>
        <dbReference type="ARBA" id="ARBA00022833"/>
    </source>
</evidence>
<dbReference type="InterPro" id="IPR054418">
    <property type="entry name" value="MQNX/HUTI_composite_N"/>
</dbReference>
<gene>
    <name evidence="6" type="ORF">C7S18_07190</name>
</gene>
<dbReference type="GO" id="GO:0046872">
    <property type="term" value="F:metal ion binding"/>
    <property type="evidence" value="ECO:0007669"/>
    <property type="project" value="UniProtKB-KW"/>
</dbReference>
<dbReference type="SUPFAM" id="SSF51338">
    <property type="entry name" value="Composite domain of metallo-dependent hydrolases"/>
    <property type="match status" value="1"/>
</dbReference>
<dbReference type="InterPro" id="IPR013108">
    <property type="entry name" value="Amidohydro_3"/>
</dbReference>
<organism evidence="6 7">
    <name type="scientific">Ahniella affigens</name>
    <dbReference type="NCBI Taxonomy" id="2021234"/>
    <lineage>
        <taxon>Bacteria</taxon>
        <taxon>Pseudomonadati</taxon>
        <taxon>Pseudomonadota</taxon>
        <taxon>Gammaproteobacteria</taxon>
        <taxon>Lysobacterales</taxon>
        <taxon>Rhodanobacteraceae</taxon>
        <taxon>Ahniella</taxon>
    </lineage>
</organism>
<keyword evidence="2 6" id="KW-0378">Hydrolase</keyword>
<dbReference type="OrthoDB" id="9031471at2"/>
<proteinExistence type="predicted"/>
<dbReference type="Pfam" id="PF22039">
    <property type="entry name" value="HUTI_composite_bact"/>
    <property type="match status" value="1"/>
</dbReference>
<evidence type="ECO:0000259" key="4">
    <source>
        <dbReference type="Pfam" id="PF07969"/>
    </source>
</evidence>